<keyword evidence="2" id="KW-1185">Reference proteome</keyword>
<evidence type="ECO:0000313" key="2">
    <source>
        <dbReference type="Proteomes" id="UP001595705"/>
    </source>
</evidence>
<dbReference type="RefSeq" id="WP_386744218.1">
    <property type="nucleotide sequence ID" value="NZ_JBHRYA010000007.1"/>
</dbReference>
<dbReference type="InterPro" id="IPR019596">
    <property type="entry name" value="Phage_Mu_GpM_tail_tub"/>
</dbReference>
<dbReference type="Proteomes" id="UP001595705">
    <property type="component" value="Unassembled WGS sequence"/>
</dbReference>
<protein>
    <submittedName>
        <fullName evidence="1">Phage tail tube protein</fullName>
    </submittedName>
</protein>
<dbReference type="Pfam" id="PF10618">
    <property type="entry name" value="Tail_tube"/>
    <property type="match status" value="1"/>
</dbReference>
<sequence length="119" mass="12464">MSTTRRLGKVTIKLGSSRLESMPGATLDVGGETATTVIGSNEILGPSSAPKQSVLNCTVSHGTQTGVGDFKAGQLISYVFETDTGQVYACGNAWLTNPPVLGNEGWSLVYEGIPCEEVR</sequence>
<accession>A0ABV7XNA3</accession>
<organism evidence="1 2">
    <name type="scientific">Luteimonas soli</name>
    <dbReference type="NCBI Taxonomy" id="1648966"/>
    <lineage>
        <taxon>Bacteria</taxon>
        <taxon>Pseudomonadati</taxon>
        <taxon>Pseudomonadota</taxon>
        <taxon>Gammaproteobacteria</taxon>
        <taxon>Lysobacterales</taxon>
        <taxon>Lysobacteraceae</taxon>
        <taxon>Luteimonas</taxon>
    </lineage>
</organism>
<name>A0ABV7XNA3_9GAMM</name>
<proteinExistence type="predicted"/>
<dbReference type="EMBL" id="JBHRYA010000007">
    <property type="protein sequence ID" value="MFC3716803.1"/>
    <property type="molecule type" value="Genomic_DNA"/>
</dbReference>
<gene>
    <name evidence="1" type="ORF">ACFONC_11640</name>
</gene>
<evidence type="ECO:0000313" key="1">
    <source>
        <dbReference type="EMBL" id="MFC3716803.1"/>
    </source>
</evidence>
<comment type="caution">
    <text evidence="1">The sequence shown here is derived from an EMBL/GenBank/DDBJ whole genome shotgun (WGS) entry which is preliminary data.</text>
</comment>
<reference evidence="2" key="1">
    <citation type="journal article" date="2019" name="Int. J. Syst. Evol. Microbiol.">
        <title>The Global Catalogue of Microorganisms (GCM) 10K type strain sequencing project: providing services to taxonomists for standard genome sequencing and annotation.</title>
        <authorList>
            <consortium name="The Broad Institute Genomics Platform"/>
            <consortium name="The Broad Institute Genome Sequencing Center for Infectious Disease"/>
            <person name="Wu L."/>
            <person name="Ma J."/>
        </authorList>
    </citation>
    <scope>NUCLEOTIDE SEQUENCE [LARGE SCALE GENOMIC DNA]</scope>
    <source>
        <strain evidence="2">KCTC 42441</strain>
    </source>
</reference>